<dbReference type="AlphaFoldDB" id="A0A829YGM1"/>
<dbReference type="InterPro" id="IPR029058">
    <property type="entry name" value="AB_hydrolase_fold"/>
</dbReference>
<keyword evidence="2 4" id="KW-0378">Hydrolase</keyword>
<comment type="similarity">
    <text evidence="1">Belongs to the peptidase S33 family.</text>
</comment>
<reference evidence="5" key="1">
    <citation type="submission" date="2020-01" db="EMBL/GenBank/DDBJ databases">
        <title>'Steroidobacter agaridevorans' sp. nov., agar-degrading bacteria isolated from rhizosphere soils.</title>
        <authorList>
            <person name="Ikenaga M."/>
            <person name="Kataoka M."/>
            <person name="Murouchi A."/>
            <person name="Katsuragi S."/>
            <person name="Sakai M."/>
        </authorList>
    </citation>
    <scope>NUCLEOTIDE SEQUENCE [LARGE SCALE GENOMIC DNA]</scope>
    <source>
        <strain evidence="5">YU21-B</strain>
    </source>
</reference>
<dbReference type="GO" id="GO:0006508">
    <property type="term" value="P:proteolysis"/>
    <property type="evidence" value="ECO:0007669"/>
    <property type="project" value="InterPro"/>
</dbReference>
<dbReference type="EMBL" id="BLJN01000004">
    <property type="protein sequence ID" value="GFE81948.1"/>
    <property type="molecule type" value="Genomic_DNA"/>
</dbReference>
<keyword evidence="5" id="KW-1185">Reference proteome</keyword>
<name>A0A829YGM1_9GAMM</name>
<feature type="domain" description="AB hydrolase-1" evidence="3">
    <location>
        <begin position="93"/>
        <end position="453"/>
    </location>
</feature>
<evidence type="ECO:0000313" key="5">
    <source>
        <dbReference type="Proteomes" id="UP000445000"/>
    </source>
</evidence>
<dbReference type="GO" id="GO:0008233">
    <property type="term" value="F:peptidase activity"/>
    <property type="evidence" value="ECO:0007669"/>
    <property type="project" value="InterPro"/>
</dbReference>
<dbReference type="PANTHER" id="PTHR43798">
    <property type="entry name" value="MONOACYLGLYCEROL LIPASE"/>
    <property type="match status" value="1"/>
</dbReference>
<dbReference type="GO" id="GO:0016020">
    <property type="term" value="C:membrane"/>
    <property type="evidence" value="ECO:0007669"/>
    <property type="project" value="TreeGrafter"/>
</dbReference>
<dbReference type="PANTHER" id="PTHR43798:SF27">
    <property type="entry name" value="HYDROLASE ALPHA_BETA HYDROLASE FOLD FAMILY"/>
    <property type="match status" value="1"/>
</dbReference>
<dbReference type="InterPro" id="IPR002410">
    <property type="entry name" value="Peptidase_S33"/>
</dbReference>
<dbReference type="Pfam" id="PF00561">
    <property type="entry name" value="Abhydrolase_1"/>
    <property type="match status" value="1"/>
</dbReference>
<evidence type="ECO:0000313" key="4">
    <source>
        <dbReference type="EMBL" id="GFE81948.1"/>
    </source>
</evidence>
<sequence>MAEFRDKTVVEISRALLWCGMAHPRWLLTLFALCGSVGVRADVLSTCELPRLQEPAKCGVVQVPENPAKPDGRKLDIAVAVVPAKGGKALPDPILLLMGGPGEESMNEAAFYVEWLEPLRRERDILLIDQRGTGKSHRLGCDLYKDVGAAVLLRDVFPVASAERCARELSKDADLTQYSYEHFSKDIEHIRRLLGYGPLNLFAGSYGTRAAQVFIKTHGASVRTAMLVSVVPIDEPMPLPMAKGAQAAMDRVLEDCAAQPACHAAFPNVRNELSQMLHRLETEEVKVNVPGQATPVRLHRGRAAERLRSMMYRAEGAAQIPQVIHKAYLGDYQPIVEDIVSNASFIGSAISFGLFFSIVCNEDTAFIDDADIPAASAGTYLGDYRVRQQQAVCSRWPKASLPRGYRDPVRTSVPTVFVSGDTDPATPLWFTERTKQGFAQRAEVVLVNRGHTEYLDCVATTYQKFVAAGSVEKLDTSACKAEPRLPFNL</sequence>
<dbReference type="InterPro" id="IPR050266">
    <property type="entry name" value="AB_hydrolase_sf"/>
</dbReference>
<evidence type="ECO:0000256" key="1">
    <source>
        <dbReference type="ARBA" id="ARBA00010088"/>
    </source>
</evidence>
<proteinExistence type="inferred from homology"/>
<comment type="caution">
    <text evidence="4">The sequence shown here is derived from an EMBL/GenBank/DDBJ whole genome shotgun (WGS) entry which is preliminary data.</text>
</comment>
<accession>A0A829YGM1</accession>
<organism evidence="4 5">
    <name type="scientific">Steroidobacter agaridevorans</name>
    <dbReference type="NCBI Taxonomy" id="2695856"/>
    <lineage>
        <taxon>Bacteria</taxon>
        <taxon>Pseudomonadati</taxon>
        <taxon>Pseudomonadota</taxon>
        <taxon>Gammaproteobacteria</taxon>
        <taxon>Steroidobacterales</taxon>
        <taxon>Steroidobacteraceae</taxon>
        <taxon>Steroidobacter</taxon>
    </lineage>
</organism>
<dbReference type="SUPFAM" id="SSF53474">
    <property type="entry name" value="alpha/beta-Hydrolases"/>
    <property type="match status" value="1"/>
</dbReference>
<dbReference type="PRINTS" id="PR00793">
    <property type="entry name" value="PROAMNOPTASE"/>
</dbReference>
<dbReference type="Gene3D" id="3.40.50.1820">
    <property type="entry name" value="alpha/beta hydrolase"/>
    <property type="match status" value="1"/>
</dbReference>
<gene>
    <name evidence="4" type="ORF">GCM10011487_39480</name>
</gene>
<dbReference type="Proteomes" id="UP000445000">
    <property type="component" value="Unassembled WGS sequence"/>
</dbReference>
<evidence type="ECO:0000259" key="3">
    <source>
        <dbReference type="Pfam" id="PF00561"/>
    </source>
</evidence>
<evidence type="ECO:0000256" key="2">
    <source>
        <dbReference type="ARBA" id="ARBA00022801"/>
    </source>
</evidence>
<dbReference type="InterPro" id="IPR000073">
    <property type="entry name" value="AB_hydrolase_1"/>
</dbReference>
<protein>
    <submittedName>
        <fullName evidence="4">Alpha/beta hydrolase</fullName>
    </submittedName>
</protein>